<dbReference type="Proteomes" id="UP000617628">
    <property type="component" value="Unassembled WGS sequence"/>
</dbReference>
<sequence>MENFNVAGLASGFDWNSMVDQLMAIERIPQQRLEAEKDENDDKVDALKKLKTKLEKLQTSTSDLKSSSLYHTKSSEVSNEDTNITATASTNASKGNFEIEVTQLATATRRLGAADVVTQMGDENTLISALRVATDVTEGTFSVNGQEVTIAETDSLQDVFDAISIATSGVVTASYDGVSDTITLDSASGQLELGAESDTSNFLSAMKLHQLEVGDGGGGTATVSSRGALGVVDIADTIANSGIGGPITGSDTFYINGVAIDFDADTESMSALMARVNDSAAGVTMSFDSASDQFRIINNETGAYAMNVTDSGSGLLSAIGLTGSADVGDDLTYTIDGGAPKSSRSNKISEDSHGLTGVVITAAEVGKQTVTINSDSEELKEKINSFISAFNDVQDYIQEKTKIEVEDDEVTAAILAGNRELNSLDSKLRSFAFAQVDELTSGEIFRLEHLGIDFISGTSKLEIKDSAALDEALDSDLDTLEQFFSSGDENFAGRLDTFLEDFLKSDGVMDTISSSYTERNSDIDEQIEDMERRLEFKRSTLESSFIAMEEAQSKTQNQAAALAGLQLR</sequence>
<dbReference type="EMBL" id="JAENIL010000003">
    <property type="protein sequence ID" value="MBK1875759.1"/>
    <property type="molecule type" value="Genomic_DNA"/>
</dbReference>
<dbReference type="GO" id="GO:0007155">
    <property type="term" value="P:cell adhesion"/>
    <property type="evidence" value="ECO:0007669"/>
    <property type="project" value="InterPro"/>
</dbReference>
<keyword evidence="4 5" id="KW-0975">Bacterial flagellum</keyword>
<name>A0A934RV82_9BACT</name>
<evidence type="ECO:0000256" key="2">
    <source>
        <dbReference type="ARBA" id="ARBA00011255"/>
    </source>
</evidence>
<dbReference type="RefSeq" id="WP_200353975.1">
    <property type="nucleotide sequence ID" value="NZ_JAENIL010000003.1"/>
</dbReference>
<dbReference type="GO" id="GO:0009421">
    <property type="term" value="C:bacterial-type flagellum filament cap"/>
    <property type="evidence" value="ECO:0007669"/>
    <property type="project" value="InterPro"/>
</dbReference>
<dbReference type="Pfam" id="PF02465">
    <property type="entry name" value="FliD_N"/>
    <property type="match status" value="1"/>
</dbReference>
<keyword evidence="8" id="KW-0966">Cell projection</keyword>
<comment type="subunit">
    <text evidence="2 5">Homopentamer.</text>
</comment>
<dbReference type="PANTHER" id="PTHR30288">
    <property type="entry name" value="FLAGELLAR CAP/ASSEMBLY PROTEIN FLID"/>
    <property type="match status" value="1"/>
</dbReference>
<feature type="domain" description="Flagellar hook-associated protein 2 C-terminal" evidence="7">
    <location>
        <begin position="332"/>
        <end position="556"/>
    </location>
</feature>
<dbReference type="InterPro" id="IPR010809">
    <property type="entry name" value="FliD_C"/>
</dbReference>
<dbReference type="GO" id="GO:0071973">
    <property type="term" value="P:bacterial-type flagellum-dependent cell motility"/>
    <property type="evidence" value="ECO:0007669"/>
    <property type="project" value="TreeGrafter"/>
</dbReference>
<keyword evidence="3 5" id="KW-0175">Coiled coil</keyword>
<feature type="coiled-coil region" evidence="5">
    <location>
        <begin position="30"/>
        <end position="67"/>
    </location>
</feature>
<dbReference type="InterPro" id="IPR040026">
    <property type="entry name" value="FliD"/>
</dbReference>
<evidence type="ECO:0000256" key="5">
    <source>
        <dbReference type="RuleBase" id="RU362066"/>
    </source>
</evidence>
<evidence type="ECO:0000313" key="9">
    <source>
        <dbReference type="Proteomes" id="UP000617628"/>
    </source>
</evidence>
<keyword evidence="5" id="KW-0964">Secreted</keyword>
<evidence type="ECO:0000256" key="4">
    <source>
        <dbReference type="ARBA" id="ARBA00023143"/>
    </source>
</evidence>
<dbReference type="Pfam" id="PF07195">
    <property type="entry name" value="FliD_C"/>
    <property type="match status" value="1"/>
</dbReference>
<dbReference type="GO" id="GO:0005576">
    <property type="term" value="C:extracellular region"/>
    <property type="evidence" value="ECO:0007669"/>
    <property type="project" value="UniProtKB-SubCell"/>
</dbReference>
<keyword evidence="8" id="KW-0282">Flagellum</keyword>
<dbReference type="AlphaFoldDB" id="A0A934RV82"/>
<comment type="function">
    <text evidence="5">Required for morphogenesis and for the elongation of the flagellar filament by facilitating polymerization of the flagellin monomers at the tip of growing filament. Forms a capping structure, which prevents flagellin subunits (transported through the central channel of the flagellum) from leaking out without polymerization at the distal end.</text>
</comment>
<comment type="subcellular location">
    <subcellularLocation>
        <location evidence="5">Secreted</location>
    </subcellularLocation>
    <subcellularLocation>
        <location evidence="5">Bacterial flagellum</location>
    </subcellularLocation>
</comment>
<protein>
    <recommendedName>
        <fullName evidence="5">Flagellar hook-associated protein 2</fullName>
        <shortName evidence="5">HAP2</shortName>
    </recommendedName>
    <alternativeName>
        <fullName evidence="5">Flagellar cap protein</fullName>
    </alternativeName>
</protein>
<evidence type="ECO:0000259" key="6">
    <source>
        <dbReference type="Pfam" id="PF02465"/>
    </source>
</evidence>
<feature type="coiled-coil region" evidence="5">
    <location>
        <begin position="513"/>
        <end position="540"/>
    </location>
</feature>
<reference evidence="8" key="1">
    <citation type="submission" date="2021-01" db="EMBL/GenBank/DDBJ databases">
        <title>Modified the classification status of verrucomicrobia.</title>
        <authorList>
            <person name="Feng X."/>
        </authorList>
    </citation>
    <scope>NUCLEOTIDE SEQUENCE</scope>
    <source>
        <strain evidence="8">KCTC 13126</strain>
    </source>
</reference>
<evidence type="ECO:0000256" key="3">
    <source>
        <dbReference type="ARBA" id="ARBA00023054"/>
    </source>
</evidence>
<comment type="similarity">
    <text evidence="1 5">Belongs to the FliD family.</text>
</comment>
<keyword evidence="8" id="KW-0969">Cilium</keyword>
<dbReference type="GO" id="GO:0009424">
    <property type="term" value="C:bacterial-type flagellum hook"/>
    <property type="evidence" value="ECO:0007669"/>
    <property type="project" value="UniProtKB-UniRule"/>
</dbReference>
<evidence type="ECO:0000256" key="1">
    <source>
        <dbReference type="ARBA" id="ARBA00009764"/>
    </source>
</evidence>
<proteinExistence type="inferred from homology"/>
<comment type="caution">
    <text evidence="8">The sequence shown here is derived from an EMBL/GenBank/DDBJ whole genome shotgun (WGS) entry which is preliminary data.</text>
</comment>
<gene>
    <name evidence="8" type="primary">fliD</name>
    <name evidence="8" type="ORF">JIN87_02705</name>
</gene>
<keyword evidence="9" id="KW-1185">Reference proteome</keyword>
<dbReference type="InterPro" id="IPR003481">
    <property type="entry name" value="FliD_N"/>
</dbReference>
<evidence type="ECO:0000313" key="8">
    <source>
        <dbReference type="EMBL" id="MBK1875759.1"/>
    </source>
</evidence>
<feature type="domain" description="Flagellar hook-associated protein 2 N-terminal" evidence="6">
    <location>
        <begin position="11"/>
        <end position="107"/>
    </location>
</feature>
<organism evidence="8 9">
    <name type="scientific">Pelagicoccus mobilis</name>
    <dbReference type="NCBI Taxonomy" id="415221"/>
    <lineage>
        <taxon>Bacteria</taxon>
        <taxon>Pseudomonadati</taxon>
        <taxon>Verrucomicrobiota</taxon>
        <taxon>Opitutia</taxon>
        <taxon>Puniceicoccales</taxon>
        <taxon>Pelagicoccaceae</taxon>
        <taxon>Pelagicoccus</taxon>
    </lineage>
</organism>
<evidence type="ECO:0000259" key="7">
    <source>
        <dbReference type="Pfam" id="PF07195"/>
    </source>
</evidence>
<accession>A0A934RV82</accession>
<dbReference type="PANTHER" id="PTHR30288:SF0">
    <property type="entry name" value="FLAGELLAR HOOK-ASSOCIATED PROTEIN 2"/>
    <property type="match status" value="1"/>
</dbReference>